<protein>
    <submittedName>
        <fullName evidence="1">Uncharacterized protein</fullName>
    </submittedName>
</protein>
<organism evidence="1 2">
    <name type="scientific">Pedobacter hartonius</name>
    <dbReference type="NCBI Taxonomy" id="425514"/>
    <lineage>
        <taxon>Bacteria</taxon>
        <taxon>Pseudomonadati</taxon>
        <taxon>Bacteroidota</taxon>
        <taxon>Sphingobacteriia</taxon>
        <taxon>Sphingobacteriales</taxon>
        <taxon>Sphingobacteriaceae</taxon>
        <taxon>Pedobacter</taxon>
    </lineage>
</organism>
<dbReference type="EMBL" id="FNRA01000004">
    <property type="protein sequence ID" value="SEA61403.1"/>
    <property type="molecule type" value="Genomic_DNA"/>
</dbReference>
<proteinExistence type="predicted"/>
<reference evidence="1 2" key="1">
    <citation type="submission" date="2016-10" db="EMBL/GenBank/DDBJ databases">
        <authorList>
            <person name="de Groot N.N."/>
        </authorList>
    </citation>
    <scope>NUCLEOTIDE SEQUENCE [LARGE SCALE GENOMIC DNA]</scope>
    <source>
        <strain evidence="1 2">DSM 19033</strain>
    </source>
</reference>
<dbReference type="Proteomes" id="UP000198850">
    <property type="component" value="Unassembled WGS sequence"/>
</dbReference>
<name>A0A1H4CM62_9SPHI</name>
<keyword evidence="2" id="KW-1185">Reference proteome</keyword>
<evidence type="ECO:0000313" key="2">
    <source>
        <dbReference type="Proteomes" id="UP000198850"/>
    </source>
</evidence>
<accession>A0A1H4CM62</accession>
<evidence type="ECO:0000313" key="1">
    <source>
        <dbReference type="EMBL" id="SEA61403.1"/>
    </source>
</evidence>
<dbReference type="RefSeq" id="WP_175470525.1">
    <property type="nucleotide sequence ID" value="NZ_FNRA01000004.1"/>
</dbReference>
<sequence>MATILKANNKGLNIDYLLKPVEPQLLDGAMRKFHSMHPAPDNFRAIIESLVSGHGREMKPQYRNRFWSNRVTSSFPYPSQRWPISVSRINYHF</sequence>
<gene>
    <name evidence="1" type="ORF">SAMN05443550_104101</name>
</gene>
<dbReference type="AlphaFoldDB" id="A0A1H4CM62"/>
<dbReference type="STRING" id="425514.SAMN05443550_104101"/>